<dbReference type="Proteomes" id="UP000019486">
    <property type="component" value="Unassembled WGS sequence"/>
</dbReference>
<comment type="caution">
    <text evidence="2">The sequence shown here is derived from an EMBL/GenBank/DDBJ whole genome shotgun (WGS) entry which is preliminary data.</text>
</comment>
<feature type="transmembrane region" description="Helical" evidence="1">
    <location>
        <begin position="21"/>
        <end position="37"/>
    </location>
</feature>
<evidence type="ECO:0000313" key="3">
    <source>
        <dbReference type="Proteomes" id="UP000019486"/>
    </source>
</evidence>
<evidence type="ECO:0000256" key="1">
    <source>
        <dbReference type="SAM" id="Phobius"/>
    </source>
</evidence>
<protein>
    <submittedName>
        <fullName evidence="2">Uncharacterized protein</fullName>
    </submittedName>
</protein>
<gene>
    <name evidence="2" type="ORF">N825_29780</name>
</gene>
<name>W9GXG4_9PROT</name>
<sequence length="39" mass="4442">MSISFKIHADSETRRFKMERGSFGFATGVSGLAFVFRNR</sequence>
<keyword evidence="1" id="KW-0472">Membrane</keyword>
<dbReference type="EMBL" id="AVFL01000051">
    <property type="protein sequence ID" value="EWY36158.1"/>
    <property type="molecule type" value="Genomic_DNA"/>
</dbReference>
<organism evidence="2 3">
    <name type="scientific">Skermanella stibiiresistens SB22</name>
    <dbReference type="NCBI Taxonomy" id="1385369"/>
    <lineage>
        <taxon>Bacteria</taxon>
        <taxon>Pseudomonadati</taxon>
        <taxon>Pseudomonadota</taxon>
        <taxon>Alphaproteobacteria</taxon>
        <taxon>Rhodospirillales</taxon>
        <taxon>Azospirillaceae</taxon>
        <taxon>Skermanella</taxon>
    </lineage>
</organism>
<keyword evidence="1" id="KW-0812">Transmembrane</keyword>
<keyword evidence="3" id="KW-1185">Reference proteome</keyword>
<reference evidence="2 3" key="1">
    <citation type="submission" date="2013-08" db="EMBL/GenBank/DDBJ databases">
        <title>The genome sequence of Skermanella stibiiresistens.</title>
        <authorList>
            <person name="Zhu W."/>
            <person name="Wang G."/>
        </authorList>
    </citation>
    <scope>NUCLEOTIDE SEQUENCE [LARGE SCALE GENOMIC DNA]</scope>
    <source>
        <strain evidence="2 3">SB22</strain>
    </source>
</reference>
<keyword evidence="1" id="KW-1133">Transmembrane helix</keyword>
<evidence type="ECO:0000313" key="2">
    <source>
        <dbReference type="EMBL" id="EWY36158.1"/>
    </source>
</evidence>
<proteinExistence type="predicted"/>
<dbReference type="AlphaFoldDB" id="W9GXG4"/>
<accession>W9GXG4</accession>